<dbReference type="SUPFAM" id="SSF103088">
    <property type="entry name" value="OmpA-like"/>
    <property type="match status" value="1"/>
</dbReference>
<dbReference type="CDD" id="cd07185">
    <property type="entry name" value="OmpA_C-like"/>
    <property type="match status" value="1"/>
</dbReference>
<organism evidence="7 8">
    <name type="scientific">Taishania pollutisoli</name>
    <dbReference type="NCBI Taxonomy" id="2766479"/>
    <lineage>
        <taxon>Bacteria</taxon>
        <taxon>Pseudomonadati</taxon>
        <taxon>Bacteroidota</taxon>
        <taxon>Flavobacteriia</taxon>
        <taxon>Flavobacteriales</taxon>
        <taxon>Crocinitomicaceae</taxon>
        <taxon>Taishania</taxon>
    </lineage>
</organism>
<comment type="subcellular location">
    <subcellularLocation>
        <location evidence="1">Cell outer membrane</location>
    </subcellularLocation>
</comment>
<evidence type="ECO:0000256" key="1">
    <source>
        <dbReference type="ARBA" id="ARBA00004442"/>
    </source>
</evidence>
<dbReference type="PANTHER" id="PTHR30329:SF21">
    <property type="entry name" value="LIPOPROTEIN YIAD-RELATED"/>
    <property type="match status" value="1"/>
</dbReference>
<dbReference type="Proteomes" id="UP000652681">
    <property type="component" value="Unassembled WGS sequence"/>
</dbReference>
<feature type="compositionally biased region" description="Basic and acidic residues" evidence="5">
    <location>
        <begin position="34"/>
        <end position="71"/>
    </location>
</feature>
<name>A0A8J6TZH8_9FLAO</name>
<feature type="region of interest" description="Disordered" evidence="5">
    <location>
        <begin position="34"/>
        <end position="89"/>
    </location>
</feature>
<evidence type="ECO:0000256" key="3">
    <source>
        <dbReference type="ARBA" id="ARBA00023237"/>
    </source>
</evidence>
<dbReference type="InterPro" id="IPR050330">
    <property type="entry name" value="Bact_OuterMem_StrucFunc"/>
</dbReference>
<evidence type="ECO:0000256" key="4">
    <source>
        <dbReference type="PROSITE-ProRule" id="PRU00473"/>
    </source>
</evidence>
<dbReference type="PROSITE" id="PS51123">
    <property type="entry name" value="OMPA_2"/>
    <property type="match status" value="1"/>
</dbReference>
<dbReference type="InterPro" id="IPR006664">
    <property type="entry name" value="OMP_bac"/>
</dbReference>
<dbReference type="PRINTS" id="PR01021">
    <property type="entry name" value="OMPADOMAIN"/>
</dbReference>
<dbReference type="AlphaFoldDB" id="A0A8J6TZH8"/>
<feature type="compositionally biased region" description="Polar residues" evidence="5">
    <location>
        <begin position="410"/>
        <end position="420"/>
    </location>
</feature>
<evidence type="ECO:0000313" key="8">
    <source>
        <dbReference type="Proteomes" id="UP000652681"/>
    </source>
</evidence>
<dbReference type="RefSeq" id="WP_216713829.1">
    <property type="nucleotide sequence ID" value="NZ_JACVEL010000003.1"/>
</dbReference>
<accession>A0A8J6TZH8</accession>
<evidence type="ECO:0000313" key="7">
    <source>
        <dbReference type="EMBL" id="MBC9812143.1"/>
    </source>
</evidence>
<dbReference type="Gene3D" id="2.60.120.560">
    <property type="entry name" value="Exo-inulinase, domain 1"/>
    <property type="match status" value="1"/>
</dbReference>
<dbReference type="Pfam" id="PF00691">
    <property type="entry name" value="OmpA"/>
    <property type="match status" value="1"/>
</dbReference>
<reference evidence="7" key="1">
    <citation type="submission" date="2020-09" db="EMBL/GenBank/DDBJ databases">
        <title>Taishania pollutisoli gen. nov., sp. nov., Isolated from Tetrabromobisphenol A-Contaminated Soil.</title>
        <authorList>
            <person name="Chen Q."/>
        </authorList>
    </citation>
    <scope>NUCLEOTIDE SEQUENCE</scope>
    <source>
        <strain evidence="7">CZZ-1</strain>
    </source>
</reference>
<dbReference type="EMBL" id="JACVEL010000003">
    <property type="protein sequence ID" value="MBC9812143.1"/>
    <property type="molecule type" value="Genomic_DNA"/>
</dbReference>
<dbReference type="PANTHER" id="PTHR30329">
    <property type="entry name" value="STATOR ELEMENT OF FLAGELLAR MOTOR COMPLEX"/>
    <property type="match status" value="1"/>
</dbReference>
<keyword evidence="8" id="KW-1185">Reference proteome</keyword>
<evidence type="ECO:0000256" key="5">
    <source>
        <dbReference type="SAM" id="MobiDB-lite"/>
    </source>
</evidence>
<gene>
    <name evidence="7" type="ORF">H9Y05_06585</name>
</gene>
<feature type="domain" description="OmpA-like" evidence="6">
    <location>
        <begin position="316"/>
        <end position="430"/>
    </location>
</feature>
<keyword evidence="3" id="KW-0998">Cell outer membrane</keyword>
<keyword evidence="2 4" id="KW-0472">Membrane</keyword>
<comment type="caution">
    <text evidence="7">The sequence shown here is derived from an EMBL/GenBank/DDBJ whole genome shotgun (WGS) entry which is preliminary data.</text>
</comment>
<evidence type="ECO:0000259" key="6">
    <source>
        <dbReference type="PROSITE" id="PS51123"/>
    </source>
</evidence>
<protein>
    <submittedName>
        <fullName evidence="7">OmpA family protein</fullName>
    </submittedName>
</protein>
<dbReference type="Gene3D" id="3.30.1330.60">
    <property type="entry name" value="OmpA-like domain"/>
    <property type="match status" value="1"/>
</dbReference>
<sequence length="430" mass="48272">MKLKIIVFSCLCTSFSFGQTLLERQAEKTREKIKQRAENRVEQQIDKGLDKAEEGIENSVKGEQKGKEKKQQTGSETIGTDEGVTSSPNVSSTPFKAYSMFDFVAGEKVIAYEDFSRDAIGDFPAKWNTNSGGEVVSLAPVEGHWMNIANSGICYPEFVNGLPENFTMEMDMVVSEDFSEMQSGLVLFFPELKSRNLQFDYHFSTCPQVGIDVHPHGQGGGSRIWVYDTSNEKVMSNESSLNTIWKTGQVNRISVWRQKTRLRVYVNERKVWDIPRAFQPTIVYSMLFGANIWEGKAYVSNLRWAEGAPDTRNKLVTEGKIVIRGILFDVNSDQIKPESYGALQDIAKTLNELPDVNVKIIGHTDADGDDKLNLELSKKRALAVKHILTKEFNISPDRMETDGKGESEPVDSNASPTGKANNRRVEFVKQ</sequence>
<evidence type="ECO:0000256" key="2">
    <source>
        <dbReference type="ARBA" id="ARBA00023136"/>
    </source>
</evidence>
<proteinExistence type="predicted"/>
<feature type="region of interest" description="Disordered" evidence="5">
    <location>
        <begin position="395"/>
        <end position="430"/>
    </location>
</feature>
<dbReference type="GO" id="GO:0009279">
    <property type="term" value="C:cell outer membrane"/>
    <property type="evidence" value="ECO:0007669"/>
    <property type="project" value="UniProtKB-SubCell"/>
</dbReference>
<feature type="compositionally biased region" description="Polar residues" evidence="5">
    <location>
        <begin position="73"/>
        <end position="89"/>
    </location>
</feature>
<dbReference type="InterPro" id="IPR006665">
    <property type="entry name" value="OmpA-like"/>
</dbReference>
<feature type="compositionally biased region" description="Basic and acidic residues" evidence="5">
    <location>
        <begin position="397"/>
        <end position="407"/>
    </location>
</feature>
<dbReference type="InterPro" id="IPR036737">
    <property type="entry name" value="OmpA-like_sf"/>
</dbReference>